<gene>
    <name evidence="1" type="ORF">CWI39_1152p0010</name>
</gene>
<reference evidence="1 2" key="1">
    <citation type="submission" date="2017-12" db="EMBL/GenBank/DDBJ databases">
        <authorList>
            <person name="Pombert J.-F."/>
            <person name="Haag K.L."/>
            <person name="Ebert D."/>
        </authorList>
    </citation>
    <scope>NUCLEOTIDE SEQUENCE [LARGE SCALE GENOMIC DNA]</scope>
    <source>
        <strain evidence="1">IL-BN-2</strain>
    </source>
</reference>
<dbReference type="Proteomes" id="UP000293045">
    <property type="component" value="Unassembled WGS sequence"/>
</dbReference>
<comment type="caution">
    <text evidence="1">The sequence shown here is derived from an EMBL/GenBank/DDBJ whole genome shotgun (WGS) entry which is preliminary data.</text>
</comment>
<dbReference type="EMBL" id="PIXR01001152">
    <property type="protein sequence ID" value="TBU02462.1"/>
    <property type="molecule type" value="Genomic_DNA"/>
</dbReference>
<sequence>MNIFFSIHIINICFSNIEASLPRKKAKHEHIEHIGAEYSERKSKVESAKDCGFEEYNELRRSNNRKELEGAKYDNKEQNSEENLTLSSQNSFFQKNYLFPKNTESNPGYKTSEVFGIGDQAIKNLQSFPKTKLPPFRTAFPKKFYDYDSAESIKTKSMAQSVSESQFSGLDICTGSDNLAKENSHNYFFENKFFCSTNAQEHRTEVVNQDSELNEEINSNLGENTGPLKDDHAQKEHDMGIDFLKAHDAQDRDKAIENFVIQMENRVSVDLKNELSSIIQEELSSKINKHDNSTDSDLMEPGILSDLLNKNSIFYRFEFKTNEDLEEIYKNHLLNYSLELKKTEIHLIVSEIRYLISTFEMKKDHNIAKGHVLLIHYYYNIIKILGNLIFGNNQEANKEKHEEKRYEVAALIQKRIFFMRKLLS</sequence>
<evidence type="ECO:0000313" key="2">
    <source>
        <dbReference type="Proteomes" id="UP000293045"/>
    </source>
</evidence>
<organism evidence="1 2">
    <name type="scientific">Hamiltosporidium magnivora</name>
    <dbReference type="NCBI Taxonomy" id="148818"/>
    <lineage>
        <taxon>Eukaryota</taxon>
        <taxon>Fungi</taxon>
        <taxon>Fungi incertae sedis</taxon>
        <taxon>Microsporidia</taxon>
        <taxon>Dubosqiidae</taxon>
        <taxon>Hamiltosporidium</taxon>
    </lineage>
</organism>
<proteinExistence type="predicted"/>
<dbReference type="AlphaFoldDB" id="A0A4V2JV32"/>
<accession>A0A4V2JV32</accession>
<protein>
    <submittedName>
        <fullName evidence="1">Uncharacterized protein</fullName>
    </submittedName>
</protein>
<dbReference type="VEuPathDB" id="MicrosporidiaDB:CWI36_0563p0010"/>
<name>A0A4V2JV32_9MICR</name>
<evidence type="ECO:0000313" key="1">
    <source>
        <dbReference type="EMBL" id="TBU02462.1"/>
    </source>
</evidence>
<dbReference type="VEuPathDB" id="MicrosporidiaDB:CWI39_1152p0010"/>